<dbReference type="EMBL" id="AMGV01000004">
    <property type="protein sequence ID" value="KEF58206.1"/>
    <property type="molecule type" value="Genomic_DNA"/>
</dbReference>
<dbReference type="STRING" id="1182545.A0A072PED5"/>
<sequence length="505" mass="56882">MVYCGKPSKGCENCRAKRLKCDQKRPSCSQCSNKRRECRGYRDTIDLAFRNESQKVVTKYCKGFAASESSEDRHKLQNLGYPWLQYADTLKPTQIRPSINEPMEDVAVTFLLKDYIQGSHFEYLPALYTVGDVEGVLSTALKAVGLASLSLYASRPELRTQALMFYSKAITKVNNSLKSQNATQRDDVLASIMLLSLYEALTLRKTSDTKAWSSHIHGAWSLVALRGPQQFQTKVGLELFKHIATGVRLFCIQNCIRIPIQLRELVESAALYSQTPDPIFSQPSATEAFTDLRTDIAEGLLSEPDDIIARCEVVLRLVEDFFVINLSCQQYDRVAVGPPEIASAQKFCINFRNHQVAYAWNAAWMAKLALNSMIYKQELQVLKKAMSPEEMVSNASRTIRAVKAQEEIAKAAENVCATVPQSFQLNVPPKRSEKPLAAVFMGYSLIWPLFTVGANPLVTASTKDYIINTLIYIAREFKLPQAHWAEELLREGASDEAWMHMYHAF</sequence>
<dbReference type="GeneID" id="25281049"/>
<dbReference type="InterPro" id="IPR036864">
    <property type="entry name" value="Zn2-C6_fun-type_DNA-bd_sf"/>
</dbReference>
<dbReference type="Gene3D" id="4.10.240.10">
    <property type="entry name" value="Zn(2)-C6 fungal-type DNA-binding domain"/>
    <property type="match status" value="1"/>
</dbReference>
<dbReference type="InterPro" id="IPR021858">
    <property type="entry name" value="Fun_TF"/>
</dbReference>
<name>A0A072PED5_9EURO</name>
<keyword evidence="4" id="KW-0539">Nucleus</keyword>
<dbReference type="CDD" id="cd00067">
    <property type="entry name" value="GAL4"/>
    <property type="match status" value="1"/>
</dbReference>
<dbReference type="PROSITE" id="PS50048">
    <property type="entry name" value="ZN2_CY6_FUNGAL_2"/>
    <property type="match status" value="1"/>
</dbReference>
<dbReference type="HOGENOM" id="CLU_013866_5_3_1"/>
<dbReference type="OrthoDB" id="4113635at2759"/>
<dbReference type="RefSeq" id="XP_013260796.1">
    <property type="nucleotide sequence ID" value="XM_013405342.1"/>
</dbReference>
<evidence type="ECO:0000256" key="2">
    <source>
        <dbReference type="ARBA" id="ARBA00023125"/>
    </source>
</evidence>
<dbReference type="GO" id="GO:0000981">
    <property type="term" value="F:DNA-binding transcription factor activity, RNA polymerase II-specific"/>
    <property type="evidence" value="ECO:0007669"/>
    <property type="project" value="InterPro"/>
</dbReference>
<keyword evidence="2" id="KW-0238">DNA-binding</keyword>
<dbReference type="GO" id="GO:0003677">
    <property type="term" value="F:DNA binding"/>
    <property type="evidence" value="ECO:0007669"/>
    <property type="project" value="UniProtKB-KW"/>
</dbReference>
<evidence type="ECO:0000313" key="7">
    <source>
        <dbReference type="Proteomes" id="UP000027920"/>
    </source>
</evidence>
<dbReference type="PROSITE" id="PS00463">
    <property type="entry name" value="ZN2_CY6_FUNGAL_1"/>
    <property type="match status" value="1"/>
</dbReference>
<protein>
    <recommendedName>
        <fullName evidence="5">Zn(2)-C6 fungal-type domain-containing protein</fullName>
    </recommendedName>
</protein>
<reference evidence="6 7" key="1">
    <citation type="submission" date="2013-03" db="EMBL/GenBank/DDBJ databases">
        <title>The Genome Sequence of Exophiala aquamarina CBS 119918.</title>
        <authorList>
            <consortium name="The Broad Institute Genomics Platform"/>
            <person name="Cuomo C."/>
            <person name="de Hoog S."/>
            <person name="Gorbushina A."/>
            <person name="Walker B."/>
            <person name="Young S.K."/>
            <person name="Zeng Q."/>
            <person name="Gargeya S."/>
            <person name="Fitzgerald M."/>
            <person name="Haas B."/>
            <person name="Abouelleil A."/>
            <person name="Allen A.W."/>
            <person name="Alvarado L."/>
            <person name="Arachchi H.M."/>
            <person name="Berlin A.M."/>
            <person name="Chapman S.B."/>
            <person name="Gainer-Dewar J."/>
            <person name="Goldberg J."/>
            <person name="Griggs A."/>
            <person name="Gujja S."/>
            <person name="Hansen M."/>
            <person name="Howarth C."/>
            <person name="Imamovic A."/>
            <person name="Ireland A."/>
            <person name="Larimer J."/>
            <person name="McCowan C."/>
            <person name="Murphy C."/>
            <person name="Pearson M."/>
            <person name="Poon T.W."/>
            <person name="Priest M."/>
            <person name="Roberts A."/>
            <person name="Saif S."/>
            <person name="Shea T."/>
            <person name="Sisk P."/>
            <person name="Sykes S."/>
            <person name="Wortman J."/>
            <person name="Nusbaum C."/>
            <person name="Birren B."/>
        </authorList>
    </citation>
    <scope>NUCLEOTIDE SEQUENCE [LARGE SCALE GENOMIC DNA]</scope>
    <source>
        <strain evidence="6 7">CBS 119918</strain>
    </source>
</reference>
<dbReference type="SMART" id="SM00066">
    <property type="entry name" value="GAL4"/>
    <property type="match status" value="1"/>
</dbReference>
<dbReference type="PANTHER" id="PTHR38791">
    <property type="entry name" value="ZN(II)2CYS6 TRANSCRIPTION FACTOR (EUROFUNG)-RELATED-RELATED"/>
    <property type="match status" value="1"/>
</dbReference>
<dbReference type="Proteomes" id="UP000027920">
    <property type="component" value="Unassembled WGS sequence"/>
</dbReference>
<dbReference type="PANTHER" id="PTHR38791:SF1">
    <property type="entry name" value="TRANSCRIPTION FACTOR, PUTATIVE-RELATED"/>
    <property type="match status" value="1"/>
</dbReference>
<evidence type="ECO:0000313" key="6">
    <source>
        <dbReference type="EMBL" id="KEF58206.1"/>
    </source>
</evidence>
<dbReference type="VEuPathDB" id="FungiDB:A1O9_06132"/>
<evidence type="ECO:0000256" key="4">
    <source>
        <dbReference type="ARBA" id="ARBA00023242"/>
    </source>
</evidence>
<dbReference type="InterPro" id="IPR001138">
    <property type="entry name" value="Zn2Cys6_DnaBD"/>
</dbReference>
<comment type="caution">
    <text evidence="6">The sequence shown here is derived from an EMBL/GenBank/DDBJ whole genome shotgun (WGS) entry which is preliminary data.</text>
</comment>
<dbReference type="SUPFAM" id="SSF57701">
    <property type="entry name" value="Zn2/Cys6 DNA-binding domain"/>
    <property type="match status" value="1"/>
</dbReference>
<evidence type="ECO:0000256" key="1">
    <source>
        <dbReference type="ARBA" id="ARBA00023015"/>
    </source>
</evidence>
<dbReference type="AlphaFoldDB" id="A0A072PED5"/>
<feature type="domain" description="Zn(2)-C6 fungal-type" evidence="5">
    <location>
        <begin position="10"/>
        <end position="38"/>
    </location>
</feature>
<dbReference type="GO" id="GO:0008270">
    <property type="term" value="F:zinc ion binding"/>
    <property type="evidence" value="ECO:0007669"/>
    <property type="project" value="InterPro"/>
</dbReference>
<dbReference type="Pfam" id="PF11951">
    <property type="entry name" value="Fungal_trans_2"/>
    <property type="match status" value="1"/>
</dbReference>
<proteinExistence type="predicted"/>
<keyword evidence="1" id="KW-0805">Transcription regulation</keyword>
<accession>A0A072PED5</accession>
<organism evidence="6 7">
    <name type="scientific">Exophiala aquamarina CBS 119918</name>
    <dbReference type="NCBI Taxonomy" id="1182545"/>
    <lineage>
        <taxon>Eukaryota</taxon>
        <taxon>Fungi</taxon>
        <taxon>Dikarya</taxon>
        <taxon>Ascomycota</taxon>
        <taxon>Pezizomycotina</taxon>
        <taxon>Eurotiomycetes</taxon>
        <taxon>Chaetothyriomycetidae</taxon>
        <taxon>Chaetothyriales</taxon>
        <taxon>Herpotrichiellaceae</taxon>
        <taxon>Exophiala</taxon>
    </lineage>
</organism>
<dbReference type="InterPro" id="IPR053175">
    <property type="entry name" value="DHMBA_Reg_Transcription_Factor"/>
</dbReference>
<gene>
    <name evidence="6" type="ORF">A1O9_06132</name>
</gene>
<keyword evidence="3" id="KW-0804">Transcription</keyword>
<evidence type="ECO:0000256" key="3">
    <source>
        <dbReference type="ARBA" id="ARBA00023163"/>
    </source>
</evidence>
<dbReference type="Pfam" id="PF00172">
    <property type="entry name" value="Zn_clus"/>
    <property type="match status" value="1"/>
</dbReference>
<evidence type="ECO:0000259" key="5">
    <source>
        <dbReference type="PROSITE" id="PS50048"/>
    </source>
</evidence>
<keyword evidence="7" id="KW-1185">Reference proteome</keyword>